<dbReference type="EMBL" id="MTQA01000056">
    <property type="protein sequence ID" value="PNP82741.1"/>
    <property type="molecule type" value="Genomic_DNA"/>
</dbReference>
<comment type="caution">
    <text evidence="2">The sequence shown here is derived from an EMBL/GenBank/DDBJ whole genome shotgun (WGS) entry which is preliminary data.</text>
</comment>
<evidence type="ECO:0000313" key="3">
    <source>
        <dbReference type="Proteomes" id="UP000236664"/>
    </source>
</evidence>
<accession>A0A2K0WKG0</accession>
<reference evidence="2 3" key="1">
    <citation type="submission" date="2017-06" db="EMBL/GenBank/DDBJ databases">
        <title>Genome of Fusarium nygamai isolate CS10214.</title>
        <authorList>
            <person name="Gardiner D.M."/>
            <person name="Obanor F."/>
            <person name="Kazan K."/>
        </authorList>
    </citation>
    <scope>NUCLEOTIDE SEQUENCE [LARGE SCALE GENOMIC DNA]</scope>
    <source>
        <strain evidence="2 3">CS10214</strain>
    </source>
</reference>
<evidence type="ECO:0000256" key="1">
    <source>
        <dbReference type="SAM" id="MobiDB-lite"/>
    </source>
</evidence>
<gene>
    <name evidence="2" type="ORF">FNYG_03972</name>
</gene>
<dbReference type="AlphaFoldDB" id="A0A2K0WKG0"/>
<sequence length="171" mass="20001">MFEDSRGVSTSLPTAQRTKARGELFTRGHEIHDDQLSTYEHALHRLLRRPIKGSIPWPCEPNELRNKSPIEASSMETLTLAARDSDLNNAVRIGVDANMQRFEIHFEENGRKWSHCIGPRSTAMQYLYFDESSAVPDRIIRCYVTMKYNIPRRFTSFQHPRPSDHRWKAWE</sequence>
<organism evidence="2 3">
    <name type="scientific">Gibberella nygamai</name>
    <name type="common">Bean root rot disease fungus</name>
    <name type="synonym">Fusarium nygamai</name>
    <dbReference type="NCBI Taxonomy" id="42673"/>
    <lineage>
        <taxon>Eukaryota</taxon>
        <taxon>Fungi</taxon>
        <taxon>Dikarya</taxon>
        <taxon>Ascomycota</taxon>
        <taxon>Pezizomycotina</taxon>
        <taxon>Sordariomycetes</taxon>
        <taxon>Hypocreomycetidae</taxon>
        <taxon>Hypocreales</taxon>
        <taxon>Nectriaceae</taxon>
        <taxon>Fusarium</taxon>
        <taxon>Fusarium fujikuroi species complex</taxon>
    </lineage>
</organism>
<dbReference type="Proteomes" id="UP000236664">
    <property type="component" value="Unassembled WGS sequence"/>
</dbReference>
<proteinExistence type="predicted"/>
<dbReference type="OrthoDB" id="9984533at2759"/>
<feature type="region of interest" description="Disordered" evidence="1">
    <location>
        <begin position="1"/>
        <end position="20"/>
    </location>
</feature>
<keyword evidence="3" id="KW-1185">Reference proteome</keyword>
<protein>
    <submittedName>
        <fullName evidence="2">Uncharacterized protein</fullName>
    </submittedName>
</protein>
<evidence type="ECO:0000313" key="2">
    <source>
        <dbReference type="EMBL" id="PNP82741.1"/>
    </source>
</evidence>
<name>A0A2K0WKG0_GIBNY</name>
<feature type="compositionally biased region" description="Polar residues" evidence="1">
    <location>
        <begin position="7"/>
        <end position="17"/>
    </location>
</feature>